<dbReference type="SUPFAM" id="SSF46600">
    <property type="entry name" value="C-terminal UvrC-binding domain of UvrB"/>
    <property type="match status" value="1"/>
</dbReference>
<dbReference type="Proteomes" id="UP000659344">
    <property type="component" value="Unassembled WGS sequence"/>
</dbReference>
<dbReference type="PROSITE" id="PS50164">
    <property type="entry name" value="GIY_YIG"/>
    <property type="match status" value="1"/>
</dbReference>
<dbReference type="SMART" id="SM00465">
    <property type="entry name" value="GIYc"/>
    <property type="match status" value="1"/>
</dbReference>
<dbReference type="InterPro" id="IPR000305">
    <property type="entry name" value="GIY-YIG_endonuc"/>
</dbReference>
<dbReference type="Gene3D" id="4.10.860.10">
    <property type="entry name" value="UVR domain"/>
    <property type="match status" value="1"/>
</dbReference>
<feature type="domain" description="UVR" evidence="1">
    <location>
        <begin position="182"/>
        <end position="217"/>
    </location>
</feature>
<comment type="caution">
    <text evidence="3">The sequence shown here is derived from an EMBL/GenBank/DDBJ whole genome shotgun (WGS) entry which is preliminary data.</text>
</comment>
<name>A0ABQ1YES5_9BACL</name>
<evidence type="ECO:0000259" key="2">
    <source>
        <dbReference type="PROSITE" id="PS50164"/>
    </source>
</evidence>
<dbReference type="InterPro" id="IPR036876">
    <property type="entry name" value="UVR_dom_sf"/>
</dbReference>
<dbReference type="InterPro" id="IPR047296">
    <property type="entry name" value="GIY-YIG_UvrC_Cho"/>
</dbReference>
<dbReference type="Pfam" id="PF01541">
    <property type="entry name" value="GIY-YIG"/>
    <property type="match status" value="1"/>
</dbReference>
<keyword evidence="4" id="KW-1185">Reference proteome</keyword>
<dbReference type="PANTHER" id="PTHR30562">
    <property type="entry name" value="UVRC/OXIDOREDUCTASE"/>
    <property type="match status" value="1"/>
</dbReference>
<dbReference type="InterPro" id="IPR035901">
    <property type="entry name" value="GIY-YIG_endonuc_sf"/>
</dbReference>
<protein>
    <submittedName>
        <fullName evidence="3">Excinuclease ABC subunit C</fullName>
    </submittedName>
</protein>
<evidence type="ECO:0000313" key="3">
    <source>
        <dbReference type="EMBL" id="GGH23563.1"/>
    </source>
</evidence>
<dbReference type="InterPro" id="IPR001943">
    <property type="entry name" value="UVR_dom"/>
</dbReference>
<dbReference type="PANTHER" id="PTHR30562:SF1">
    <property type="entry name" value="UVRABC SYSTEM PROTEIN C"/>
    <property type="match status" value="1"/>
</dbReference>
<gene>
    <name evidence="3" type="primary">uvrC</name>
    <name evidence="3" type="ORF">GCM10008013_22760</name>
</gene>
<feature type="domain" description="GIY-YIG" evidence="2">
    <location>
        <begin position="1"/>
        <end position="73"/>
    </location>
</feature>
<dbReference type="EMBL" id="BMFT01000001">
    <property type="protein sequence ID" value="GGH23563.1"/>
    <property type="molecule type" value="Genomic_DNA"/>
</dbReference>
<reference evidence="4" key="1">
    <citation type="journal article" date="2019" name="Int. J. Syst. Evol. Microbiol.">
        <title>The Global Catalogue of Microorganisms (GCM) 10K type strain sequencing project: providing services to taxonomists for standard genome sequencing and annotation.</title>
        <authorList>
            <consortium name="The Broad Institute Genomics Platform"/>
            <consortium name="The Broad Institute Genome Sequencing Center for Infectious Disease"/>
            <person name="Wu L."/>
            <person name="Ma J."/>
        </authorList>
    </citation>
    <scope>NUCLEOTIDE SEQUENCE [LARGE SCALE GENOMIC DNA]</scope>
    <source>
        <strain evidence="4">CGMCC 1.12769</strain>
    </source>
</reference>
<sequence length="341" mass="39225">MKDSRGNILYVGKSKHLKNRVQSYFHNSKSHSPKIKKLVNHVKDLEYILTDTEFEAFMLECQLIHGHKPMYNRKMKNPLAYQYIAIWKNEGLNRLEVTNDPFSNDDYQYFGPYTANKNSVEKAIQGIKGYFKIDCNQSVTTKGACLNHSLGLCLGMCLGGEALAQYNHIINRLIALLDGTDPSLYEEMNQGMLAAAEQYDFEKAARYRDYIGAVTFLLNKEKVIDFVEENRNIVVVEYLTEDLIKLFLIKRNRILFCGKYSVAPTGMVSLYEKIRTKILDHFEIGGHTLSNGVSRDEIDEAQIIYSYLQGSSSKYIIIPDHWLNSKDHTKMDTAIQDLFRI</sequence>
<evidence type="ECO:0000259" key="1">
    <source>
        <dbReference type="PROSITE" id="PS50151"/>
    </source>
</evidence>
<dbReference type="Pfam" id="PF02151">
    <property type="entry name" value="UVR"/>
    <property type="match status" value="1"/>
</dbReference>
<dbReference type="InterPro" id="IPR050066">
    <property type="entry name" value="UvrABC_protein_C"/>
</dbReference>
<dbReference type="PROSITE" id="PS50151">
    <property type="entry name" value="UVR"/>
    <property type="match status" value="1"/>
</dbReference>
<proteinExistence type="predicted"/>
<dbReference type="Gene3D" id="3.40.1440.10">
    <property type="entry name" value="GIY-YIG endonuclease"/>
    <property type="match status" value="1"/>
</dbReference>
<dbReference type="SUPFAM" id="SSF82771">
    <property type="entry name" value="GIY-YIG endonuclease"/>
    <property type="match status" value="1"/>
</dbReference>
<accession>A0ABQ1YES5</accession>
<organism evidence="3 4">
    <name type="scientific">Paenibacillus segetis</name>
    <dbReference type="NCBI Taxonomy" id="1325360"/>
    <lineage>
        <taxon>Bacteria</taxon>
        <taxon>Bacillati</taxon>
        <taxon>Bacillota</taxon>
        <taxon>Bacilli</taxon>
        <taxon>Bacillales</taxon>
        <taxon>Paenibacillaceae</taxon>
        <taxon>Paenibacillus</taxon>
    </lineage>
</organism>
<dbReference type="CDD" id="cd10434">
    <property type="entry name" value="GIY-YIG_UvrC_Cho"/>
    <property type="match status" value="1"/>
</dbReference>
<evidence type="ECO:0000313" key="4">
    <source>
        <dbReference type="Proteomes" id="UP000659344"/>
    </source>
</evidence>